<dbReference type="Proteomes" id="UP000179241">
    <property type="component" value="Unassembled WGS sequence"/>
</dbReference>
<dbReference type="GO" id="GO:0016757">
    <property type="term" value="F:glycosyltransferase activity"/>
    <property type="evidence" value="ECO:0007669"/>
    <property type="project" value="InterPro"/>
</dbReference>
<evidence type="ECO:0000259" key="2">
    <source>
        <dbReference type="Pfam" id="PF13439"/>
    </source>
</evidence>
<evidence type="ECO:0000313" key="4">
    <source>
        <dbReference type="Proteomes" id="UP000179241"/>
    </source>
</evidence>
<dbReference type="EMBL" id="MGHU01000041">
    <property type="protein sequence ID" value="OGM76895.1"/>
    <property type="molecule type" value="Genomic_DNA"/>
</dbReference>
<name>A0A1F8CMV0_9BACT</name>
<dbReference type="SUPFAM" id="SSF53756">
    <property type="entry name" value="UDP-Glycosyltransferase/glycogen phosphorylase"/>
    <property type="match status" value="1"/>
</dbReference>
<accession>A0A1F8CMV0</accession>
<proteinExistence type="predicted"/>
<dbReference type="PANTHER" id="PTHR45947">
    <property type="entry name" value="SULFOQUINOVOSYL TRANSFERASE SQD2"/>
    <property type="match status" value="1"/>
</dbReference>
<dbReference type="InterPro" id="IPR050194">
    <property type="entry name" value="Glycosyltransferase_grp1"/>
</dbReference>
<sequence length="350" mass="40166">MAICTAIQKEQLEKRGHQVWIIAPKHPKQTPEKNVIRLQSLTNSKEPDYPIILPIPDKEFLNDIPRKIDLVYFQHPFLISDMAFLVAKFYKCPTVFYYHTQYDEYAHQYLPKFVPHLFITQTINKYLTRTLNKVSHIVVGSPTFVDKLKTLKVATPHSVIPITRQMPKLGKIKKQKITLCVTRMSEVKNINTLLKTWAGINTTGWKLVLVGDGPDKTKLEKLARKLKLTNCRFTGRINHGNIWSYYQKASLFVFPSLTDVQPGVIFEAMFAGLPIVAFDAPGPADFTVHQQNSFLAKNNQGFTDYLKKLLNDKNLRDKMGQASLEISKKYTLDKSIDQIEALFLRLKTNS</sequence>
<comment type="caution">
    <text evidence="3">The sequence shown here is derived from an EMBL/GenBank/DDBJ whole genome shotgun (WGS) entry which is preliminary data.</text>
</comment>
<feature type="domain" description="Glycosyltransferase subfamily 4-like N-terminal" evidence="2">
    <location>
        <begin position="10"/>
        <end position="161"/>
    </location>
</feature>
<feature type="domain" description="Glycosyl transferase family 1" evidence="1">
    <location>
        <begin position="163"/>
        <end position="322"/>
    </location>
</feature>
<reference evidence="3 4" key="1">
    <citation type="journal article" date="2016" name="Nat. Commun.">
        <title>Thousands of microbial genomes shed light on interconnected biogeochemical processes in an aquifer system.</title>
        <authorList>
            <person name="Anantharaman K."/>
            <person name="Brown C.T."/>
            <person name="Hug L.A."/>
            <person name="Sharon I."/>
            <person name="Castelle C.J."/>
            <person name="Probst A.J."/>
            <person name="Thomas B.C."/>
            <person name="Singh A."/>
            <person name="Wilkins M.J."/>
            <person name="Karaoz U."/>
            <person name="Brodie E.L."/>
            <person name="Williams K.H."/>
            <person name="Hubbard S.S."/>
            <person name="Banfield J.F."/>
        </authorList>
    </citation>
    <scope>NUCLEOTIDE SEQUENCE [LARGE SCALE GENOMIC DNA]</scope>
</reference>
<protein>
    <recommendedName>
        <fullName evidence="5">Glycosyl transferase family 1 domain-containing protein</fullName>
    </recommendedName>
</protein>
<dbReference type="Pfam" id="PF13439">
    <property type="entry name" value="Glyco_transf_4"/>
    <property type="match status" value="1"/>
</dbReference>
<dbReference type="Pfam" id="PF00534">
    <property type="entry name" value="Glycos_transf_1"/>
    <property type="match status" value="1"/>
</dbReference>
<dbReference type="AlphaFoldDB" id="A0A1F8CMV0"/>
<dbReference type="PANTHER" id="PTHR45947:SF3">
    <property type="entry name" value="SULFOQUINOVOSYL TRANSFERASE SQD2"/>
    <property type="match status" value="1"/>
</dbReference>
<organism evidence="3 4">
    <name type="scientific">Candidatus Woesebacteria bacterium RIFOXYA1_FULL_43_9</name>
    <dbReference type="NCBI Taxonomy" id="1802534"/>
    <lineage>
        <taxon>Bacteria</taxon>
        <taxon>Candidatus Woeseibacteriota</taxon>
    </lineage>
</organism>
<dbReference type="Gene3D" id="3.40.50.2000">
    <property type="entry name" value="Glycogen Phosphorylase B"/>
    <property type="match status" value="2"/>
</dbReference>
<evidence type="ECO:0008006" key="5">
    <source>
        <dbReference type="Google" id="ProtNLM"/>
    </source>
</evidence>
<evidence type="ECO:0000313" key="3">
    <source>
        <dbReference type="EMBL" id="OGM76895.1"/>
    </source>
</evidence>
<dbReference type="InterPro" id="IPR001296">
    <property type="entry name" value="Glyco_trans_1"/>
</dbReference>
<evidence type="ECO:0000259" key="1">
    <source>
        <dbReference type="Pfam" id="PF00534"/>
    </source>
</evidence>
<gene>
    <name evidence="3" type="ORF">A2188_00225</name>
</gene>
<dbReference type="InterPro" id="IPR028098">
    <property type="entry name" value="Glyco_trans_4-like_N"/>
</dbReference>